<gene>
    <name evidence="1" type="ORF">LCGC14_0666510</name>
</gene>
<accession>A0A0F9QS35</accession>
<dbReference type="AlphaFoldDB" id="A0A0F9QS35"/>
<name>A0A0F9QS35_9ZZZZ</name>
<dbReference type="EMBL" id="LAZR01001296">
    <property type="protein sequence ID" value="KKN47085.1"/>
    <property type="molecule type" value="Genomic_DNA"/>
</dbReference>
<proteinExistence type="predicted"/>
<organism evidence="1">
    <name type="scientific">marine sediment metagenome</name>
    <dbReference type="NCBI Taxonomy" id="412755"/>
    <lineage>
        <taxon>unclassified sequences</taxon>
        <taxon>metagenomes</taxon>
        <taxon>ecological metagenomes</taxon>
    </lineage>
</organism>
<comment type="caution">
    <text evidence="1">The sequence shown here is derived from an EMBL/GenBank/DDBJ whole genome shotgun (WGS) entry which is preliminary data.</text>
</comment>
<sequence>MIKIKKDPLSISISLIYNLNLLEENKEYNINELKFITNLENHWITIQKYLNIFNLIQKYCPKIELDGSKLRIIESKIYKRLTEKEKLILYLFNNQALNSDSAIILPEKTDLSDISESIDYLFKKTNDNKFYLTKSSLEFYRYFKKDLSDLIYNNRDIDEIFEKTEESSEGETGFTLIQYQSEEVHQYSVDVTVVLSSNIETSVPLSISGMVLLERDDSSSSKLGLAQLINS</sequence>
<reference evidence="1" key="1">
    <citation type="journal article" date="2015" name="Nature">
        <title>Complex archaea that bridge the gap between prokaryotes and eukaryotes.</title>
        <authorList>
            <person name="Spang A."/>
            <person name="Saw J.H."/>
            <person name="Jorgensen S.L."/>
            <person name="Zaremba-Niedzwiedzka K."/>
            <person name="Martijn J."/>
            <person name="Lind A.E."/>
            <person name="van Eijk R."/>
            <person name="Schleper C."/>
            <person name="Guy L."/>
            <person name="Ettema T.J."/>
        </authorList>
    </citation>
    <scope>NUCLEOTIDE SEQUENCE</scope>
</reference>
<evidence type="ECO:0000313" key="1">
    <source>
        <dbReference type="EMBL" id="KKN47085.1"/>
    </source>
</evidence>
<protein>
    <submittedName>
        <fullName evidence="1">Uncharacterized protein</fullName>
    </submittedName>
</protein>